<dbReference type="InterPro" id="IPR016651">
    <property type="entry name" value="LCMT1"/>
</dbReference>
<reference evidence="2 3" key="1">
    <citation type="journal article" date="2020" name="J. Phycol.">
        <title>Comparative genome analysis reveals Cyanidiococcus gen. nov., a new extremophilic red algal genus sister to Cyanidioschyzon (Cyanidioschyzonaceae, Rhodophyta).</title>
        <authorList>
            <person name="Liu S.-L."/>
            <person name="Chiang Y.-R."/>
            <person name="Yoon H.S."/>
            <person name="Fu H.-Y."/>
        </authorList>
    </citation>
    <scope>NUCLEOTIDE SEQUENCE [LARGE SCALE GENOMIC DNA]</scope>
    <source>
        <strain evidence="2 3">THAL066</strain>
    </source>
</reference>
<dbReference type="OrthoDB" id="5479at2759"/>
<dbReference type="AlphaFoldDB" id="A0A7J7IKA8"/>
<keyword evidence="1" id="KW-0949">S-adenosyl-L-methionine</keyword>
<dbReference type="GO" id="GO:0008168">
    <property type="term" value="F:methyltransferase activity"/>
    <property type="evidence" value="ECO:0007669"/>
    <property type="project" value="UniProtKB-KW"/>
</dbReference>
<keyword evidence="2" id="KW-0489">Methyltransferase</keyword>
<proteinExistence type="predicted"/>
<dbReference type="PANTHER" id="PTHR13600">
    <property type="entry name" value="LEUCINE CARBOXYL METHYLTRANSFERASE"/>
    <property type="match status" value="1"/>
</dbReference>
<dbReference type="SUPFAM" id="SSF53335">
    <property type="entry name" value="S-adenosyl-L-methionine-dependent methyltransferases"/>
    <property type="match status" value="2"/>
</dbReference>
<name>A0A7J7IKA8_9RHOD</name>
<dbReference type="EMBL" id="VWRR01000006">
    <property type="protein sequence ID" value="KAF6003556.1"/>
    <property type="molecule type" value="Genomic_DNA"/>
</dbReference>
<organism evidence="2 3">
    <name type="scientific">Cyanidiococcus yangmingshanensis</name>
    <dbReference type="NCBI Taxonomy" id="2690220"/>
    <lineage>
        <taxon>Eukaryota</taxon>
        <taxon>Rhodophyta</taxon>
        <taxon>Bangiophyceae</taxon>
        <taxon>Cyanidiales</taxon>
        <taxon>Cyanidiaceae</taxon>
        <taxon>Cyanidiococcus</taxon>
    </lineage>
</organism>
<evidence type="ECO:0000313" key="2">
    <source>
        <dbReference type="EMBL" id="KAF6003556.1"/>
    </source>
</evidence>
<dbReference type="Gene3D" id="3.40.50.150">
    <property type="entry name" value="Vaccinia Virus protein VP39"/>
    <property type="match status" value="1"/>
</dbReference>
<dbReference type="PANTHER" id="PTHR13600:SF21">
    <property type="entry name" value="LEUCINE CARBOXYL METHYLTRANSFERASE 1"/>
    <property type="match status" value="1"/>
</dbReference>
<evidence type="ECO:0000313" key="3">
    <source>
        <dbReference type="Proteomes" id="UP000530660"/>
    </source>
</evidence>
<sequence>MGPADSCSGDDTELLESVLGPVQRTCYDAWLSKCLAARYGYFDDPYIAQLDPLNGALKGTETSWSCPRRRSGHYAGSNTGAWASTTSRTFCGTRQVQGSHLPDKHEDTQRAPSLARSYQVDPVLLHGTYARVVALRRIVVSVLDMFWQMPHERSKALAVQVLSIGAGMDSLPFWLLAKETKTWTQTLDAGRTSDRKQEQLQRRQLRYDELDMEEVAMLKAACIQRHEALARAIQAPGHHEIRASSSRGSSPDSLCAENMANEGVSCVSPHQVTREARVLVETPVYGLTAVDLGRGRDAINAALKHTRRHRCVSGGPRCTLILLECILAYLSPNDTAELFEVLREHFCDHPAVVVCYDPIDLSDQFGRHMRARLEERGAPLLGLNCTVNLKQAIRNLELLFVPDAAPHSHGRGLDMMQVYKRLLEDPSERSRLDRILVLDENEELALLMHHYGLIWVGNTHVGPLNLLGDTQ</sequence>
<gene>
    <name evidence="2" type="primary">LCMT1_1</name>
    <name evidence="2" type="ORF">F1559_002565</name>
</gene>
<protein>
    <submittedName>
        <fullName evidence="2">Leucine carboxyl methyltransferase 1</fullName>
    </submittedName>
</protein>
<dbReference type="InterPro" id="IPR029063">
    <property type="entry name" value="SAM-dependent_MTases_sf"/>
</dbReference>
<dbReference type="GO" id="GO:0032259">
    <property type="term" value="P:methylation"/>
    <property type="evidence" value="ECO:0007669"/>
    <property type="project" value="UniProtKB-KW"/>
</dbReference>
<comment type="caution">
    <text evidence="2">The sequence shown here is derived from an EMBL/GenBank/DDBJ whole genome shotgun (WGS) entry which is preliminary data.</text>
</comment>
<evidence type="ECO:0000256" key="1">
    <source>
        <dbReference type="ARBA" id="ARBA00022691"/>
    </source>
</evidence>
<dbReference type="Proteomes" id="UP000530660">
    <property type="component" value="Unassembled WGS sequence"/>
</dbReference>
<keyword evidence="2" id="KW-0808">Transferase</keyword>
<keyword evidence="3" id="KW-1185">Reference proteome</keyword>
<accession>A0A7J7IKA8</accession>